<dbReference type="Gene3D" id="3.30.390.80">
    <property type="entry name" value="DNA repair protein Rad52/59/22"/>
    <property type="match status" value="1"/>
</dbReference>
<keyword evidence="4" id="KW-0234">DNA repair</keyword>
<dbReference type="KEGG" id="osn:115224048"/>
<protein>
    <recommendedName>
        <fullName evidence="6">DNA repair protein RAD52 homolog</fullName>
    </recommendedName>
</protein>
<dbReference type="NCBIfam" id="TIGR00607">
    <property type="entry name" value="rad52"/>
    <property type="match status" value="1"/>
</dbReference>
<comment type="similarity">
    <text evidence="1">Belongs to the RAD52 family.</text>
</comment>
<evidence type="ECO:0000313" key="8">
    <source>
        <dbReference type="Proteomes" id="UP000515154"/>
    </source>
</evidence>
<comment type="function">
    <text evidence="5">Involved in double-stranded break repair. Plays a central role in genetic recombination and DNA repair by promoting the annealing of complementary single-stranded DNA and by stimulation of the RAD51 recombinase.</text>
</comment>
<feature type="region of interest" description="Disordered" evidence="7">
    <location>
        <begin position="325"/>
        <end position="377"/>
    </location>
</feature>
<dbReference type="InterPro" id="IPR041247">
    <property type="entry name" value="Rad52_fam"/>
</dbReference>
<evidence type="ECO:0000313" key="9">
    <source>
        <dbReference type="RefSeq" id="XP_036368902.1"/>
    </source>
</evidence>
<sequence length="483" mass="53985">MTGVPSVFGQEQFTAEEHDAIQKVLRQKLGPNFISQRIGAGGQKLAYIEGWRLINLANETFGFNGWSHSVTQQTVDFVDHFNGRYYVGVSAFVRVQLKDGVYHEDIGYGVSEGMKSKALSIEKARKEAVTDGLKRALKSFGNSLGNCLSDKEYLRCINKAAKPLAPVYDISEMKQEITDARINKAWLLKHQKQIEGPRHSFPSDNIPTMKKEILNSTDSESDTMIKVPQQQQQQQKDVHIKVSNSNNAAETRNCHSKESSSVKSHETLAVDSTASDMNRCLGDDTPKMPGSSSSKNKCKSKTKVEVSPCFTEDKRQERILRQKQKQEEFQRMRNNNKAQQKTEGTNNTGGGDSNNPKNKSICDKANESTRSVSSCSDDRSLLPEDLFDDQDVWNQSLDAEIVNLETALLSSNKVTTALTEMVLKSSPNSQKLPSAVQTLNDGLSCVSAISRLSPRNQRGCEKVLQLIKDTRDEFRIKKQRLDI</sequence>
<evidence type="ECO:0000256" key="7">
    <source>
        <dbReference type="SAM" id="MobiDB-lite"/>
    </source>
</evidence>
<dbReference type="GO" id="GO:0000730">
    <property type="term" value="P:DNA recombinase assembly"/>
    <property type="evidence" value="ECO:0007669"/>
    <property type="project" value="InterPro"/>
</dbReference>
<keyword evidence="3" id="KW-0233">DNA recombination</keyword>
<dbReference type="GO" id="GO:0005634">
    <property type="term" value="C:nucleus"/>
    <property type="evidence" value="ECO:0007669"/>
    <property type="project" value="InterPro"/>
</dbReference>
<accession>A0A7E6FPT4</accession>
<dbReference type="PANTHER" id="PTHR12132">
    <property type="entry name" value="DNA REPAIR AND RECOMBINATION PROTEIN RAD52, RAD59"/>
    <property type="match status" value="1"/>
</dbReference>
<feature type="compositionally biased region" description="Polar residues" evidence="7">
    <location>
        <begin position="332"/>
        <end position="341"/>
    </location>
</feature>
<dbReference type="InterPro" id="IPR042525">
    <property type="entry name" value="Rad52_Rad59_Rad22_sf"/>
</dbReference>
<evidence type="ECO:0000256" key="4">
    <source>
        <dbReference type="ARBA" id="ARBA00023204"/>
    </source>
</evidence>
<evidence type="ECO:0000256" key="5">
    <source>
        <dbReference type="ARBA" id="ARBA00053354"/>
    </source>
</evidence>
<keyword evidence="2" id="KW-0227">DNA damage</keyword>
<keyword evidence="8" id="KW-1185">Reference proteome</keyword>
<dbReference type="SUPFAM" id="SSF54768">
    <property type="entry name" value="dsRNA-binding domain-like"/>
    <property type="match status" value="1"/>
</dbReference>
<proteinExistence type="inferred from homology"/>
<dbReference type="PANTHER" id="PTHR12132:SF1">
    <property type="entry name" value="DNA REPAIR PROTEIN RAD52 HOMOLOG"/>
    <property type="match status" value="1"/>
</dbReference>
<dbReference type="GO" id="GO:0006312">
    <property type="term" value="P:mitotic recombination"/>
    <property type="evidence" value="ECO:0007669"/>
    <property type="project" value="TreeGrafter"/>
</dbReference>
<feature type="compositionally biased region" description="Basic and acidic residues" evidence="7">
    <location>
        <begin position="252"/>
        <end position="268"/>
    </location>
</feature>
<dbReference type="FunFam" id="3.30.390.80:FF:000001">
    <property type="entry name" value="DNA repair protein RAD52 homolog"/>
    <property type="match status" value="1"/>
</dbReference>
<reference evidence="9" key="1">
    <citation type="submission" date="2025-08" db="UniProtKB">
        <authorList>
            <consortium name="RefSeq"/>
        </authorList>
    </citation>
    <scope>IDENTIFICATION</scope>
</reference>
<organism evidence="8 9">
    <name type="scientific">Octopus sinensis</name>
    <name type="common">East Asian common octopus</name>
    <dbReference type="NCBI Taxonomy" id="2607531"/>
    <lineage>
        <taxon>Eukaryota</taxon>
        <taxon>Metazoa</taxon>
        <taxon>Spiralia</taxon>
        <taxon>Lophotrochozoa</taxon>
        <taxon>Mollusca</taxon>
        <taxon>Cephalopoda</taxon>
        <taxon>Coleoidea</taxon>
        <taxon>Octopodiformes</taxon>
        <taxon>Octopoda</taxon>
        <taxon>Incirrata</taxon>
        <taxon>Octopodidae</taxon>
        <taxon>Octopus</taxon>
    </lineage>
</organism>
<evidence type="ECO:0000256" key="1">
    <source>
        <dbReference type="ARBA" id="ARBA00006638"/>
    </source>
</evidence>
<evidence type="ECO:0000256" key="3">
    <source>
        <dbReference type="ARBA" id="ARBA00023172"/>
    </source>
</evidence>
<evidence type="ECO:0000256" key="6">
    <source>
        <dbReference type="ARBA" id="ARBA00073403"/>
    </source>
</evidence>
<gene>
    <name evidence="9" type="primary">LOC115224048</name>
</gene>
<dbReference type="GO" id="GO:0010792">
    <property type="term" value="P:DNA double-strand break processing involved in repair via single-strand annealing"/>
    <property type="evidence" value="ECO:0007669"/>
    <property type="project" value="UniProtKB-ARBA"/>
</dbReference>
<dbReference type="AlphaFoldDB" id="A0A7E6FPT4"/>
<dbReference type="InterPro" id="IPR004585">
    <property type="entry name" value="DNA_recomb/repair_Rad52"/>
</dbReference>
<dbReference type="Proteomes" id="UP000515154">
    <property type="component" value="Linkage group LG24"/>
</dbReference>
<feature type="region of interest" description="Disordered" evidence="7">
    <location>
        <begin position="244"/>
        <end position="310"/>
    </location>
</feature>
<name>A0A7E6FPT4_9MOLL</name>
<dbReference type="RefSeq" id="XP_036368902.1">
    <property type="nucleotide sequence ID" value="XM_036513009.1"/>
</dbReference>
<evidence type="ECO:0000256" key="2">
    <source>
        <dbReference type="ARBA" id="ARBA00022763"/>
    </source>
</evidence>
<dbReference type="InterPro" id="IPR007232">
    <property type="entry name" value="Rad52_Rad59_Rad22"/>
</dbReference>
<dbReference type="Pfam" id="PF04098">
    <property type="entry name" value="Rad52_Rad22"/>
    <property type="match status" value="1"/>
</dbReference>